<keyword evidence="2" id="KW-1185">Reference proteome</keyword>
<dbReference type="Proteomes" id="UP001196870">
    <property type="component" value="Unassembled WGS sequence"/>
</dbReference>
<evidence type="ECO:0000313" key="1">
    <source>
        <dbReference type="EMBL" id="MBR0663994.1"/>
    </source>
</evidence>
<comment type="caution">
    <text evidence="1">The sequence shown here is derived from an EMBL/GenBank/DDBJ whole genome shotgun (WGS) entry which is preliminary data.</text>
</comment>
<dbReference type="EMBL" id="JAAGBB010000006">
    <property type="protein sequence ID" value="MBR0663994.1"/>
    <property type="molecule type" value="Genomic_DNA"/>
</dbReference>
<proteinExistence type="predicted"/>
<organism evidence="1 2">
    <name type="scientific">Plastoroseomonas hellenica</name>
    <dbReference type="NCBI Taxonomy" id="2687306"/>
    <lineage>
        <taxon>Bacteria</taxon>
        <taxon>Pseudomonadati</taxon>
        <taxon>Pseudomonadota</taxon>
        <taxon>Alphaproteobacteria</taxon>
        <taxon>Acetobacterales</taxon>
        <taxon>Acetobacteraceae</taxon>
        <taxon>Plastoroseomonas</taxon>
    </lineage>
</organism>
<accession>A0ABS5EUN6</accession>
<name>A0ABS5EUN6_9PROT</name>
<evidence type="ECO:0000313" key="2">
    <source>
        <dbReference type="Proteomes" id="UP001196870"/>
    </source>
</evidence>
<sequence length="96" mass="10573">MAEDTMPAATSRKAPTGTPESAVLFTLQLTELGMSIADLARTMQRHGDDRPRENIETTLRRVAKGEARFSGELKALLGMMLRSQRRRMAKAAEKAA</sequence>
<dbReference type="RefSeq" id="WP_211851598.1">
    <property type="nucleotide sequence ID" value="NZ_JAAGBB010000006.1"/>
</dbReference>
<protein>
    <submittedName>
        <fullName evidence="1">Uncharacterized protein</fullName>
    </submittedName>
</protein>
<reference evidence="2" key="1">
    <citation type="journal article" date="2021" name="Syst. Appl. Microbiol.">
        <title>Roseomonas hellenica sp. nov., isolated from roots of wild-growing Alkanna tinctoria.</title>
        <authorList>
            <person name="Rat A."/>
            <person name="Naranjo H.D."/>
            <person name="Lebbe L."/>
            <person name="Cnockaert M."/>
            <person name="Krigas N."/>
            <person name="Grigoriadou K."/>
            <person name="Maloupa E."/>
            <person name="Willems A."/>
        </authorList>
    </citation>
    <scope>NUCLEOTIDE SEQUENCE [LARGE SCALE GENOMIC DNA]</scope>
    <source>
        <strain evidence="2">LMG 31523</strain>
    </source>
</reference>
<gene>
    <name evidence="1" type="ORF">GXW71_06445</name>
</gene>